<keyword evidence="4" id="KW-1000">Mitochondrion outer membrane</keyword>
<keyword evidence="6 11" id="KW-1133">Transmembrane helix</keyword>
<dbReference type="PANTHER" id="PTHR10465:SF3">
    <property type="entry name" value="TRANSMEMBRANE GTPASE MARF-RELATED"/>
    <property type="match status" value="1"/>
</dbReference>
<accession>A0AAV0WFG3</accession>
<evidence type="ECO:0000313" key="13">
    <source>
        <dbReference type="EMBL" id="CAI6354403.1"/>
    </source>
</evidence>
<dbReference type="GO" id="GO:0005741">
    <property type="term" value="C:mitochondrial outer membrane"/>
    <property type="evidence" value="ECO:0007669"/>
    <property type="project" value="UniProtKB-SubCell"/>
</dbReference>
<reference evidence="13 14" key="1">
    <citation type="submission" date="2023-01" db="EMBL/GenBank/DDBJ databases">
        <authorList>
            <person name="Whitehead M."/>
        </authorList>
    </citation>
    <scope>NUCLEOTIDE SEQUENCE [LARGE SCALE GENOMIC DNA]</scope>
</reference>
<dbReference type="PROSITE" id="PS51718">
    <property type="entry name" value="G_DYNAMIN_2"/>
    <property type="match status" value="1"/>
</dbReference>
<protein>
    <recommendedName>
        <fullName evidence="12">Dynamin-type G domain-containing protein</fullName>
    </recommendedName>
</protein>
<evidence type="ECO:0000256" key="9">
    <source>
        <dbReference type="ARBA" id="ARBA00023134"/>
    </source>
</evidence>
<dbReference type="InterPro" id="IPR030381">
    <property type="entry name" value="G_DYNAMIN_dom"/>
</dbReference>
<dbReference type="GO" id="GO:0008053">
    <property type="term" value="P:mitochondrial fusion"/>
    <property type="evidence" value="ECO:0007669"/>
    <property type="project" value="InterPro"/>
</dbReference>
<dbReference type="AlphaFoldDB" id="A0AAV0WFG3"/>
<feature type="domain" description="Dynamin-type G" evidence="12">
    <location>
        <begin position="66"/>
        <end position="307"/>
    </location>
</feature>
<evidence type="ECO:0000256" key="5">
    <source>
        <dbReference type="ARBA" id="ARBA00022801"/>
    </source>
</evidence>
<name>A0AAV0WFG3_9HEMI</name>
<evidence type="ECO:0000259" key="12">
    <source>
        <dbReference type="PROSITE" id="PS51718"/>
    </source>
</evidence>
<dbReference type="Proteomes" id="UP001160148">
    <property type="component" value="Unassembled WGS sequence"/>
</dbReference>
<evidence type="ECO:0000256" key="2">
    <source>
        <dbReference type="ARBA" id="ARBA00022692"/>
    </source>
</evidence>
<feature type="transmembrane region" description="Helical" evidence="11">
    <location>
        <begin position="433"/>
        <end position="454"/>
    </location>
</feature>
<keyword evidence="2 11" id="KW-0812">Transmembrane</keyword>
<comment type="subcellular location">
    <subcellularLocation>
        <location evidence="1">Mitochondrion outer membrane</location>
        <topology evidence="1">Multi-pass membrane protein</topology>
    </subcellularLocation>
</comment>
<evidence type="ECO:0000256" key="8">
    <source>
        <dbReference type="ARBA" id="ARBA00023128"/>
    </source>
</evidence>
<evidence type="ECO:0000256" key="11">
    <source>
        <dbReference type="SAM" id="Phobius"/>
    </source>
</evidence>
<dbReference type="Gene3D" id="3.40.50.300">
    <property type="entry name" value="P-loop containing nucleotide triphosphate hydrolases"/>
    <property type="match status" value="1"/>
</dbReference>
<keyword evidence="5" id="KW-0378">Hydrolase</keyword>
<keyword evidence="8" id="KW-0496">Mitochondrion</keyword>
<evidence type="ECO:0000256" key="1">
    <source>
        <dbReference type="ARBA" id="ARBA00004374"/>
    </source>
</evidence>
<evidence type="ECO:0000256" key="6">
    <source>
        <dbReference type="ARBA" id="ARBA00022989"/>
    </source>
</evidence>
<evidence type="ECO:0000256" key="4">
    <source>
        <dbReference type="ARBA" id="ARBA00022787"/>
    </source>
</evidence>
<dbReference type="Pfam" id="PF04799">
    <property type="entry name" value="Fzo_mitofusin"/>
    <property type="match status" value="1"/>
</dbReference>
<dbReference type="GO" id="GO:0003924">
    <property type="term" value="F:GTPase activity"/>
    <property type="evidence" value="ECO:0007669"/>
    <property type="project" value="InterPro"/>
</dbReference>
<evidence type="ECO:0000256" key="7">
    <source>
        <dbReference type="ARBA" id="ARBA00023054"/>
    </source>
</evidence>
<keyword evidence="3" id="KW-0547">Nucleotide-binding</keyword>
<sequence length="564" mass="63889">MSTYQDFGIAKQKLNNIFLGILDYGIRASEHINDLSGICPDVIDGNELNLLLYYESQVEAIYEVFNHVHMKVAVFGRTSSGKSTVVNAMLGENVLPSGIGHTTNGFLQVEGSPTGNAYLNTEGILPIQHNVESATYLAHILKNIIKPNKKKLVHVCWPKENCGLLKDDVALVDSPGIDTTPCLDEWIDGHCINADAFVLVINAESTLIDTEINFLHKVSKKLPNTNIFILINCPDESELFDQECKQKMKKNIDLLEKKLKEYTYESYSQMFFISAKEVLEFRVKVRNGLQPIIKPFSKKYWEFLDFEKQLEDCISKSALLKFFNYSMHGKYLLSEMNTIMDIINTRSEEQTHFSMSQINEIQDKFNVTEEQFENITNQNLPITATDYSFSSLDDYLAVEPNLPLISRVSSRDAGTQGSVLGGIVLAGFMFKTIGWSSMIAAGAIYGGVCLYEYLSRTTKAKERSLKKQYIDHATSKLQLSVDIPSSNYSQQVQQELSTAFAQSDQLFDEFAINVNGEMKNVESEPNILTKTPDSAMIFINDEVYWLNEDFIQLHSFLKDRIQFF</sequence>
<evidence type="ECO:0000313" key="14">
    <source>
        <dbReference type="Proteomes" id="UP001160148"/>
    </source>
</evidence>
<dbReference type="InterPro" id="IPR027094">
    <property type="entry name" value="Mitofusin_fam"/>
</dbReference>
<dbReference type="GO" id="GO:0005525">
    <property type="term" value="F:GTP binding"/>
    <property type="evidence" value="ECO:0007669"/>
    <property type="project" value="UniProtKB-KW"/>
</dbReference>
<dbReference type="PANTHER" id="PTHR10465">
    <property type="entry name" value="TRANSMEMBRANE GTPASE FZO1"/>
    <property type="match status" value="1"/>
</dbReference>
<dbReference type="InterPro" id="IPR027417">
    <property type="entry name" value="P-loop_NTPase"/>
</dbReference>
<evidence type="ECO:0000256" key="3">
    <source>
        <dbReference type="ARBA" id="ARBA00022741"/>
    </source>
</evidence>
<dbReference type="SUPFAM" id="SSF52540">
    <property type="entry name" value="P-loop containing nucleoside triphosphate hydrolases"/>
    <property type="match status" value="1"/>
</dbReference>
<keyword evidence="7" id="KW-0175">Coiled coil</keyword>
<dbReference type="GO" id="GO:0051646">
    <property type="term" value="P:mitochondrion localization"/>
    <property type="evidence" value="ECO:0007669"/>
    <property type="project" value="TreeGrafter"/>
</dbReference>
<gene>
    <name evidence="13" type="ORF">MEUPH1_LOCUS10412</name>
</gene>
<keyword evidence="10 11" id="KW-0472">Membrane</keyword>
<organism evidence="13 14">
    <name type="scientific">Macrosiphum euphorbiae</name>
    <name type="common">potato aphid</name>
    <dbReference type="NCBI Taxonomy" id="13131"/>
    <lineage>
        <taxon>Eukaryota</taxon>
        <taxon>Metazoa</taxon>
        <taxon>Ecdysozoa</taxon>
        <taxon>Arthropoda</taxon>
        <taxon>Hexapoda</taxon>
        <taxon>Insecta</taxon>
        <taxon>Pterygota</taxon>
        <taxon>Neoptera</taxon>
        <taxon>Paraneoptera</taxon>
        <taxon>Hemiptera</taxon>
        <taxon>Sternorrhyncha</taxon>
        <taxon>Aphidomorpha</taxon>
        <taxon>Aphidoidea</taxon>
        <taxon>Aphididae</taxon>
        <taxon>Macrosiphini</taxon>
        <taxon>Macrosiphum</taxon>
    </lineage>
</organism>
<keyword evidence="9" id="KW-0342">GTP-binding</keyword>
<dbReference type="EMBL" id="CARXXK010000002">
    <property type="protein sequence ID" value="CAI6354403.1"/>
    <property type="molecule type" value="Genomic_DNA"/>
</dbReference>
<evidence type="ECO:0000256" key="10">
    <source>
        <dbReference type="ARBA" id="ARBA00023136"/>
    </source>
</evidence>
<dbReference type="Pfam" id="PF00350">
    <property type="entry name" value="Dynamin_N"/>
    <property type="match status" value="1"/>
</dbReference>
<keyword evidence="14" id="KW-1185">Reference proteome</keyword>
<dbReference type="InterPro" id="IPR045063">
    <property type="entry name" value="Dynamin_N"/>
</dbReference>
<comment type="caution">
    <text evidence="13">The sequence shown here is derived from an EMBL/GenBank/DDBJ whole genome shotgun (WGS) entry which is preliminary data.</text>
</comment>
<dbReference type="InterPro" id="IPR006884">
    <property type="entry name" value="Fzo/mitofusin_HR2"/>
</dbReference>
<proteinExistence type="predicted"/>